<evidence type="ECO:0000259" key="11">
    <source>
        <dbReference type="PROSITE" id="PS50097"/>
    </source>
</evidence>
<feature type="region of interest" description="Disordered" evidence="10">
    <location>
        <begin position="423"/>
        <end position="448"/>
    </location>
</feature>
<protein>
    <submittedName>
        <fullName evidence="13">Protein tramtrack, alpha isoform</fullName>
    </submittedName>
</protein>
<dbReference type="Pfam" id="PF00651">
    <property type="entry name" value="BTB"/>
    <property type="match status" value="1"/>
</dbReference>
<evidence type="ECO:0000256" key="5">
    <source>
        <dbReference type="ARBA" id="ARBA00022833"/>
    </source>
</evidence>
<dbReference type="InterPro" id="IPR000210">
    <property type="entry name" value="BTB/POZ_dom"/>
</dbReference>
<dbReference type="PANTHER" id="PTHR46105:SF5">
    <property type="entry name" value="ZINC FINGER AND BTB DOMAIN-CONTAINING PROTEIN 44 ISOFORM X1"/>
    <property type="match status" value="1"/>
</dbReference>
<dbReference type="PANTHER" id="PTHR46105">
    <property type="entry name" value="AGAP004733-PA"/>
    <property type="match status" value="1"/>
</dbReference>
<dbReference type="KEGG" id="hazt:108676901"/>
<keyword evidence="8" id="KW-0804">Transcription</keyword>
<dbReference type="PROSITE" id="PS50097">
    <property type="entry name" value="BTB"/>
    <property type="match status" value="1"/>
</dbReference>
<dbReference type="RefSeq" id="XP_018020546.1">
    <property type="nucleotide sequence ID" value="XM_018165057.2"/>
</dbReference>
<evidence type="ECO:0000313" key="12">
    <source>
        <dbReference type="Proteomes" id="UP000694843"/>
    </source>
</evidence>
<feature type="compositionally biased region" description="Low complexity" evidence="10">
    <location>
        <begin position="586"/>
        <end position="595"/>
    </location>
</feature>
<evidence type="ECO:0000256" key="4">
    <source>
        <dbReference type="ARBA" id="ARBA00022771"/>
    </source>
</evidence>
<evidence type="ECO:0000256" key="2">
    <source>
        <dbReference type="ARBA" id="ARBA00022723"/>
    </source>
</evidence>
<feature type="region of interest" description="Disordered" evidence="10">
    <location>
        <begin position="552"/>
        <end position="615"/>
    </location>
</feature>
<feature type="region of interest" description="Disordered" evidence="10">
    <location>
        <begin position="493"/>
        <end position="522"/>
    </location>
</feature>
<evidence type="ECO:0000256" key="9">
    <source>
        <dbReference type="ARBA" id="ARBA00023242"/>
    </source>
</evidence>
<dbReference type="GO" id="GO:0005634">
    <property type="term" value="C:nucleus"/>
    <property type="evidence" value="ECO:0007669"/>
    <property type="project" value="UniProtKB-SubCell"/>
</dbReference>
<feature type="region of interest" description="Disordered" evidence="10">
    <location>
        <begin position="317"/>
        <end position="340"/>
    </location>
</feature>
<evidence type="ECO:0000313" key="13">
    <source>
        <dbReference type="RefSeq" id="XP_018020546.1"/>
    </source>
</evidence>
<feature type="region of interest" description="Disordered" evidence="10">
    <location>
        <begin position="260"/>
        <end position="292"/>
    </location>
</feature>
<feature type="domain" description="BTB" evidence="11">
    <location>
        <begin position="29"/>
        <end position="95"/>
    </location>
</feature>
<name>A0A8B7P626_HYAAZ</name>
<dbReference type="SUPFAM" id="SSF54695">
    <property type="entry name" value="POZ domain"/>
    <property type="match status" value="1"/>
</dbReference>
<dbReference type="InterPro" id="IPR011333">
    <property type="entry name" value="SKP1/BTB/POZ_sf"/>
</dbReference>
<evidence type="ECO:0000256" key="1">
    <source>
        <dbReference type="ARBA" id="ARBA00004123"/>
    </source>
</evidence>
<keyword evidence="3" id="KW-0677">Repeat</keyword>
<dbReference type="GeneID" id="108676901"/>
<dbReference type="SMART" id="SM00225">
    <property type="entry name" value="BTB"/>
    <property type="match status" value="1"/>
</dbReference>
<keyword evidence="12" id="KW-1185">Reference proteome</keyword>
<organism evidence="12 13">
    <name type="scientific">Hyalella azteca</name>
    <name type="common">Amphipod</name>
    <dbReference type="NCBI Taxonomy" id="294128"/>
    <lineage>
        <taxon>Eukaryota</taxon>
        <taxon>Metazoa</taxon>
        <taxon>Ecdysozoa</taxon>
        <taxon>Arthropoda</taxon>
        <taxon>Crustacea</taxon>
        <taxon>Multicrustacea</taxon>
        <taxon>Malacostraca</taxon>
        <taxon>Eumalacostraca</taxon>
        <taxon>Peracarida</taxon>
        <taxon>Amphipoda</taxon>
        <taxon>Senticaudata</taxon>
        <taxon>Talitrida</taxon>
        <taxon>Talitroidea</taxon>
        <taxon>Hyalellidae</taxon>
        <taxon>Hyalella</taxon>
    </lineage>
</organism>
<dbReference type="OrthoDB" id="6482909at2759"/>
<proteinExistence type="predicted"/>
<dbReference type="GO" id="GO:0000981">
    <property type="term" value="F:DNA-binding transcription factor activity, RNA polymerase II-specific"/>
    <property type="evidence" value="ECO:0007669"/>
    <property type="project" value="TreeGrafter"/>
</dbReference>
<evidence type="ECO:0000256" key="3">
    <source>
        <dbReference type="ARBA" id="ARBA00022737"/>
    </source>
</evidence>
<sequence length="615" mass="67117">MAVLKLEWSEHKTLACEAITQAYRRGLYTDVNLSVEGRTIKCHRMILAHHSTYFRGIFSQKDTRDAPLIVLMGSPFEVVASLVSFIYCGSVTICRSQLLELRLLAERLGVTCLLNLGEPPLTQVPLCSPTSIINAAEALQEMKHGARIKHDASGNQLAYINQTTRANQAALINHSAFDNHGARVNFGLDVPQDFPNGYHTAPRHPERELSAGQPSEGTRPPSMAEDPMDMDTKHRRYRAAGCNNSPPGSIRSPLLHTHFLSTGSKKRRLSSDTETYSDERNASPSTSGLPDVYIRDDEEEGESEDSDGELLIDEGPEELKCEDPSYNNNSEEPQDLRVEPRVSSLPIYPTSISVAAVNSFIQSTADSKSKYLVPISSENPSVRRLYTSSGIHDVTIQPASSRSTPSTPGLLMDRKVAGHNNDASMLEVNGSSPRGSPNSANGIRSGKAPEKTYSLEQLNTAINAVIFEKAQPVEAINKYNIPRRTFFRHLKNKRNELGIEPKSRSKPSSRSGSPSRNVSSSTSAAAASTFNLNSIPTSGTHLHAMLKSITSASNKMSEATAETKKRFKVEMRMPETESRSGEESDSGASGSDTSDLIASSLQVQVKEESGDVEIS</sequence>
<keyword evidence="2" id="KW-0479">Metal-binding</keyword>
<feature type="compositionally biased region" description="Polar residues" evidence="10">
    <location>
        <begin position="429"/>
        <end position="442"/>
    </location>
</feature>
<feature type="compositionally biased region" description="Basic and acidic residues" evidence="10">
    <location>
        <begin position="493"/>
        <end position="503"/>
    </location>
</feature>
<keyword evidence="7" id="KW-0238">DNA-binding</keyword>
<comment type="subcellular location">
    <subcellularLocation>
        <location evidence="1">Nucleus</location>
    </subcellularLocation>
</comment>
<dbReference type="AlphaFoldDB" id="A0A8B7P626"/>
<dbReference type="GO" id="GO:0000978">
    <property type="term" value="F:RNA polymerase II cis-regulatory region sequence-specific DNA binding"/>
    <property type="evidence" value="ECO:0007669"/>
    <property type="project" value="TreeGrafter"/>
</dbReference>
<evidence type="ECO:0000256" key="10">
    <source>
        <dbReference type="SAM" id="MobiDB-lite"/>
    </source>
</evidence>
<accession>A0A8B7P626</accession>
<dbReference type="GO" id="GO:0008270">
    <property type="term" value="F:zinc ion binding"/>
    <property type="evidence" value="ECO:0007669"/>
    <property type="project" value="UniProtKB-KW"/>
</dbReference>
<feature type="region of interest" description="Disordered" evidence="10">
    <location>
        <begin position="193"/>
        <end position="229"/>
    </location>
</feature>
<keyword evidence="9" id="KW-0539">Nucleus</keyword>
<dbReference type="Gene3D" id="3.30.710.10">
    <property type="entry name" value="Potassium Channel Kv1.1, Chain A"/>
    <property type="match status" value="1"/>
</dbReference>
<evidence type="ECO:0000256" key="8">
    <source>
        <dbReference type="ARBA" id="ARBA00023163"/>
    </source>
</evidence>
<keyword evidence="6" id="KW-0805">Transcription regulation</keyword>
<evidence type="ECO:0000256" key="6">
    <source>
        <dbReference type="ARBA" id="ARBA00023015"/>
    </source>
</evidence>
<dbReference type="Proteomes" id="UP000694843">
    <property type="component" value="Unplaced"/>
</dbReference>
<reference evidence="13" key="1">
    <citation type="submission" date="2025-08" db="UniProtKB">
        <authorList>
            <consortium name="RefSeq"/>
        </authorList>
    </citation>
    <scope>IDENTIFICATION</scope>
    <source>
        <tissue evidence="13">Whole organism</tissue>
    </source>
</reference>
<keyword evidence="4" id="KW-0863">Zinc-finger</keyword>
<evidence type="ECO:0000256" key="7">
    <source>
        <dbReference type="ARBA" id="ARBA00023125"/>
    </source>
</evidence>
<keyword evidence="5" id="KW-0862">Zinc</keyword>
<gene>
    <name evidence="13" type="primary">LOC108676901</name>
</gene>
<feature type="compositionally biased region" description="Low complexity" evidence="10">
    <location>
        <begin position="506"/>
        <end position="522"/>
    </location>
</feature>
<feature type="compositionally biased region" description="Basic and acidic residues" evidence="10">
    <location>
        <begin position="561"/>
        <end position="582"/>
    </location>
</feature>
<dbReference type="InterPro" id="IPR050457">
    <property type="entry name" value="ZnFinger_BTB_dom_contain"/>
</dbReference>